<gene>
    <name evidence="1" type="ORF">NA56DRAFT_663829</name>
</gene>
<organism evidence="1 2">
    <name type="scientific">Hyaloscypha hepaticicola</name>
    <dbReference type="NCBI Taxonomy" id="2082293"/>
    <lineage>
        <taxon>Eukaryota</taxon>
        <taxon>Fungi</taxon>
        <taxon>Dikarya</taxon>
        <taxon>Ascomycota</taxon>
        <taxon>Pezizomycotina</taxon>
        <taxon>Leotiomycetes</taxon>
        <taxon>Helotiales</taxon>
        <taxon>Hyaloscyphaceae</taxon>
        <taxon>Hyaloscypha</taxon>
    </lineage>
</organism>
<keyword evidence="2" id="KW-1185">Reference proteome</keyword>
<name>A0A2J6PMX9_9HELO</name>
<proteinExistence type="predicted"/>
<dbReference type="EMBL" id="KZ613513">
    <property type="protein sequence ID" value="PMD15384.1"/>
    <property type="molecule type" value="Genomic_DNA"/>
</dbReference>
<evidence type="ECO:0000313" key="2">
    <source>
        <dbReference type="Proteomes" id="UP000235672"/>
    </source>
</evidence>
<accession>A0A2J6PMX9</accession>
<sequence>MAFLPQTPPSTGMSFNSFSESPDYRSFHASFDKQQEEDDGFYRSMSLCSFRMEERLEVFEALSGREERSDLAKHTGAKARFQRRLRREEKQRLVEHIGQELKECQGNLHK</sequence>
<protein>
    <submittedName>
        <fullName evidence="1">Uncharacterized protein</fullName>
    </submittedName>
</protein>
<dbReference type="AlphaFoldDB" id="A0A2J6PMX9"/>
<evidence type="ECO:0000313" key="1">
    <source>
        <dbReference type="EMBL" id="PMD15384.1"/>
    </source>
</evidence>
<reference evidence="1 2" key="1">
    <citation type="submission" date="2016-05" db="EMBL/GenBank/DDBJ databases">
        <title>A degradative enzymes factory behind the ericoid mycorrhizal symbiosis.</title>
        <authorList>
            <consortium name="DOE Joint Genome Institute"/>
            <person name="Martino E."/>
            <person name="Morin E."/>
            <person name="Grelet G."/>
            <person name="Kuo A."/>
            <person name="Kohler A."/>
            <person name="Daghino S."/>
            <person name="Barry K."/>
            <person name="Choi C."/>
            <person name="Cichocki N."/>
            <person name="Clum A."/>
            <person name="Copeland A."/>
            <person name="Hainaut M."/>
            <person name="Haridas S."/>
            <person name="Labutti K."/>
            <person name="Lindquist E."/>
            <person name="Lipzen A."/>
            <person name="Khouja H.-R."/>
            <person name="Murat C."/>
            <person name="Ohm R."/>
            <person name="Olson A."/>
            <person name="Spatafora J."/>
            <person name="Veneault-Fourrey C."/>
            <person name="Henrissat B."/>
            <person name="Grigoriev I."/>
            <person name="Martin F."/>
            <person name="Perotto S."/>
        </authorList>
    </citation>
    <scope>NUCLEOTIDE SEQUENCE [LARGE SCALE GENOMIC DNA]</scope>
    <source>
        <strain evidence="1 2">UAMH 7357</strain>
    </source>
</reference>
<dbReference type="Proteomes" id="UP000235672">
    <property type="component" value="Unassembled WGS sequence"/>
</dbReference>